<protein>
    <submittedName>
        <fullName evidence="3">Amidohydrolase family protein</fullName>
    </submittedName>
</protein>
<accession>A0ABV7J0V9</accession>
<dbReference type="InterPro" id="IPR052350">
    <property type="entry name" value="Metallo-dep_Lactonases"/>
</dbReference>
<comment type="similarity">
    <text evidence="1">Belongs to the metallo-dependent hydrolases superfamily.</text>
</comment>
<dbReference type="SUPFAM" id="SSF51556">
    <property type="entry name" value="Metallo-dependent hydrolases"/>
    <property type="match status" value="1"/>
</dbReference>
<comment type="caution">
    <text evidence="3">The sequence shown here is derived from an EMBL/GenBank/DDBJ whole genome shotgun (WGS) entry which is preliminary data.</text>
</comment>
<dbReference type="InterPro" id="IPR032466">
    <property type="entry name" value="Metal_Hydrolase"/>
</dbReference>
<dbReference type="RefSeq" id="WP_380072189.1">
    <property type="nucleotide sequence ID" value="NZ_JBHRTO010000001.1"/>
</dbReference>
<dbReference type="Proteomes" id="UP001595547">
    <property type="component" value="Unassembled WGS sequence"/>
</dbReference>
<dbReference type="Pfam" id="PF04909">
    <property type="entry name" value="Amidohydro_2"/>
    <property type="match status" value="1"/>
</dbReference>
<reference evidence="4" key="1">
    <citation type="journal article" date="2019" name="Int. J. Syst. Evol. Microbiol.">
        <title>The Global Catalogue of Microorganisms (GCM) 10K type strain sequencing project: providing services to taxonomists for standard genome sequencing and annotation.</title>
        <authorList>
            <consortium name="The Broad Institute Genomics Platform"/>
            <consortium name="The Broad Institute Genome Sequencing Center for Infectious Disease"/>
            <person name="Wu L."/>
            <person name="Ma J."/>
        </authorList>
    </citation>
    <scope>NUCLEOTIDE SEQUENCE [LARGE SCALE GENOMIC DNA]</scope>
    <source>
        <strain evidence="4">KCTC 52039</strain>
    </source>
</reference>
<evidence type="ECO:0000313" key="4">
    <source>
        <dbReference type="Proteomes" id="UP001595547"/>
    </source>
</evidence>
<feature type="domain" description="Amidohydrolase-related" evidence="2">
    <location>
        <begin position="4"/>
        <end position="277"/>
    </location>
</feature>
<evidence type="ECO:0000313" key="3">
    <source>
        <dbReference type="EMBL" id="MFC3180564.1"/>
    </source>
</evidence>
<keyword evidence="4" id="KW-1185">Reference proteome</keyword>
<evidence type="ECO:0000256" key="1">
    <source>
        <dbReference type="ARBA" id="ARBA00038310"/>
    </source>
</evidence>
<dbReference type="PANTHER" id="PTHR43569:SF2">
    <property type="entry name" value="AMIDOHYDROLASE-RELATED DOMAIN-CONTAINING PROTEIN"/>
    <property type="match status" value="1"/>
</dbReference>
<dbReference type="Gene3D" id="3.20.20.140">
    <property type="entry name" value="Metal-dependent hydrolases"/>
    <property type="match status" value="1"/>
</dbReference>
<proteinExistence type="inferred from homology"/>
<name>A0ABV7J0V9_9RHOB</name>
<dbReference type="EMBL" id="JBHRTO010000001">
    <property type="protein sequence ID" value="MFC3180564.1"/>
    <property type="molecule type" value="Genomic_DNA"/>
</dbReference>
<organism evidence="3 4">
    <name type="scientific">Cypionkella sinensis</name>
    <dbReference type="NCBI Taxonomy" id="1756043"/>
    <lineage>
        <taxon>Bacteria</taxon>
        <taxon>Pseudomonadati</taxon>
        <taxon>Pseudomonadota</taxon>
        <taxon>Alphaproteobacteria</taxon>
        <taxon>Rhodobacterales</taxon>
        <taxon>Paracoccaceae</taxon>
        <taxon>Cypionkella</taxon>
    </lineage>
</organism>
<evidence type="ECO:0000259" key="2">
    <source>
        <dbReference type="Pfam" id="PF04909"/>
    </source>
</evidence>
<dbReference type="PANTHER" id="PTHR43569">
    <property type="entry name" value="AMIDOHYDROLASE"/>
    <property type="match status" value="1"/>
</dbReference>
<dbReference type="InterPro" id="IPR006680">
    <property type="entry name" value="Amidohydro-rel"/>
</dbReference>
<sequence>MDLIDTHQHLILRDHLGYAWTDTLPALQGDFTPADYARLSHGKGVIGTVFMETGVDDADYQAEARLIAGLVGKGGMLGQIASCRPELDAGFDDWLAECKILSVAGFRRLLHVVPDEMSQPEGFRRNIRKIGAAGYTYDMVFHARQLGLAEALARACPDQPLVLDHCGNPDVAGQGFDAWYRGMQAMAALPHVWLKFSGITVNCAPGTASVALLQPYADAMLALFGPERMIWGGDWPVVNLGVGLPDWIDMSRALLAGLSADEQALIGHQNARKVYRLPA</sequence>
<gene>
    <name evidence="3" type="ORF">ACFOGH_06160</name>
</gene>